<organism evidence="1">
    <name type="scientific">marine sediment metagenome</name>
    <dbReference type="NCBI Taxonomy" id="412755"/>
    <lineage>
        <taxon>unclassified sequences</taxon>
        <taxon>metagenomes</taxon>
        <taxon>ecological metagenomes</taxon>
    </lineage>
</organism>
<accession>A0A0F9QGY7</accession>
<name>A0A0F9QGY7_9ZZZZ</name>
<reference evidence="1" key="1">
    <citation type="journal article" date="2015" name="Nature">
        <title>Complex archaea that bridge the gap between prokaryotes and eukaryotes.</title>
        <authorList>
            <person name="Spang A."/>
            <person name="Saw J.H."/>
            <person name="Jorgensen S.L."/>
            <person name="Zaremba-Niedzwiedzka K."/>
            <person name="Martijn J."/>
            <person name="Lind A.E."/>
            <person name="van Eijk R."/>
            <person name="Schleper C."/>
            <person name="Guy L."/>
            <person name="Ettema T.J."/>
        </authorList>
    </citation>
    <scope>NUCLEOTIDE SEQUENCE</scope>
</reference>
<evidence type="ECO:0000313" key="1">
    <source>
        <dbReference type="EMBL" id="KKN41769.1"/>
    </source>
</evidence>
<proteinExistence type="predicted"/>
<dbReference type="EMBL" id="LAZR01001626">
    <property type="protein sequence ID" value="KKN41769.1"/>
    <property type="molecule type" value="Genomic_DNA"/>
</dbReference>
<comment type="caution">
    <text evidence="1">The sequence shown here is derived from an EMBL/GenBank/DDBJ whole genome shotgun (WGS) entry which is preliminary data.</text>
</comment>
<gene>
    <name evidence="1" type="ORF">LCGC14_0720100</name>
</gene>
<protein>
    <submittedName>
        <fullName evidence="1">Uncharacterized protein</fullName>
    </submittedName>
</protein>
<sequence>MVIVECARCNGKGVIDISDYDGHKGGLIGAYKTEMCNDCKSAGLLETWTVTKYKPYYSKVKKEKTDG</sequence>
<dbReference type="AlphaFoldDB" id="A0A0F9QGY7"/>